<evidence type="ECO:0000256" key="4">
    <source>
        <dbReference type="SAM" id="Phobius"/>
    </source>
</evidence>
<sequence length="220" mass="25090">MYIKFCRIGEADTKLPDESRKLQDLQRRAHVYRGVSVILSVLSLLLAAAVIILCVKLQTRAVCLEKDIQGERVPIPRSCRPQECRQFCPREKTKVHPCSKCDSGWQQFEGSCFYLSRDHCTWAKCKEECRKKAGDLAIIDNKRLQEFLTKKGNLAYWIGLSRTESEEFVWVNNATVGENYWASSQREGNCGYLIGGDPPDRSWSSSPCSHQTAYICQKDA</sequence>
<evidence type="ECO:0000256" key="3">
    <source>
        <dbReference type="ARBA" id="ARBA00023180"/>
    </source>
</evidence>
<keyword evidence="3" id="KW-0325">Glycoprotein</keyword>
<gene>
    <name evidence="6" type="ORF">AAFF_G00070760</name>
</gene>
<dbReference type="Gene3D" id="3.10.100.10">
    <property type="entry name" value="Mannose-Binding Protein A, subunit A"/>
    <property type="match status" value="1"/>
</dbReference>
<dbReference type="Proteomes" id="UP001221898">
    <property type="component" value="Unassembled WGS sequence"/>
</dbReference>
<dbReference type="PANTHER" id="PTHR46490">
    <property type="entry name" value="C-TYPE LECTIN DOMAIN FAMILY 12 MEMBER A-RELATED"/>
    <property type="match status" value="1"/>
</dbReference>
<keyword evidence="2" id="KW-1015">Disulfide bond</keyword>
<evidence type="ECO:0000259" key="5">
    <source>
        <dbReference type="PROSITE" id="PS50041"/>
    </source>
</evidence>
<accession>A0AAD7RZ56</accession>
<organism evidence="6 7">
    <name type="scientific">Aldrovandia affinis</name>
    <dbReference type="NCBI Taxonomy" id="143900"/>
    <lineage>
        <taxon>Eukaryota</taxon>
        <taxon>Metazoa</taxon>
        <taxon>Chordata</taxon>
        <taxon>Craniata</taxon>
        <taxon>Vertebrata</taxon>
        <taxon>Euteleostomi</taxon>
        <taxon>Actinopterygii</taxon>
        <taxon>Neopterygii</taxon>
        <taxon>Teleostei</taxon>
        <taxon>Notacanthiformes</taxon>
        <taxon>Halosauridae</taxon>
        <taxon>Aldrovandia</taxon>
    </lineage>
</organism>
<dbReference type="PROSITE" id="PS00615">
    <property type="entry name" value="C_TYPE_LECTIN_1"/>
    <property type="match status" value="1"/>
</dbReference>
<keyword evidence="4" id="KW-1133">Transmembrane helix</keyword>
<protein>
    <recommendedName>
        <fullName evidence="5">C-type lectin domain-containing protein</fullName>
    </recommendedName>
</protein>
<evidence type="ECO:0000256" key="2">
    <source>
        <dbReference type="ARBA" id="ARBA00023157"/>
    </source>
</evidence>
<dbReference type="EMBL" id="JAINUG010000142">
    <property type="protein sequence ID" value="KAJ8392872.1"/>
    <property type="molecule type" value="Genomic_DNA"/>
</dbReference>
<feature type="transmembrane region" description="Helical" evidence="4">
    <location>
        <begin position="31"/>
        <end position="53"/>
    </location>
</feature>
<proteinExistence type="predicted"/>
<dbReference type="InterPro" id="IPR016186">
    <property type="entry name" value="C-type_lectin-like/link_sf"/>
</dbReference>
<dbReference type="Pfam" id="PF00059">
    <property type="entry name" value="Lectin_C"/>
    <property type="match status" value="1"/>
</dbReference>
<dbReference type="InterPro" id="IPR016187">
    <property type="entry name" value="CTDL_fold"/>
</dbReference>
<keyword evidence="4" id="KW-0472">Membrane</keyword>
<dbReference type="PROSITE" id="PS50041">
    <property type="entry name" value="C_TYPE_LECTIN_2"/>
    <property type="match status" value="1"/>
</dbReference>
<dbReference type="InterPro" id="IPR001304">
    <property type="entry name" value="C-type_lectin-like"/>
</dbReference>
<dbReference type="AlphaFoldDB" id="A0AAD7RZ56"/>
<dbReference type="SMART" id="SM00034">
    <property type="entry name" value="CLECT"/>
    <property type="match status" value="1"/>
</dbReference>
<keyword evidence="1" id="KW-0430">Lectin</keyword>
<name>A0AAD7RZ56_9TELE</name>
<evidence type="ECO:0000313" key="7">
    <source>
        <dbReference type="Proteomes" id="UP001221898"/>
    </source>
</evidence>
<dbReference type="GO" id="GO:0030246">
    <property type="term" value="F:carbohydrate binding"/>
    <property type="evidence" value="ECO:0007669"/>
    <property type="project" value="UniProtKB-KW"/>
</dbReference>
<dbReference type="PANTHER" id="PTHR46490:SF6">
    <property type="entry name" value="ASIALOGLYCOPROTEIN RECEPTOR 1-LIKE-RELATED"/>
    <property type="match status" value="1"/>
</dbReference>
<evidence type="ECO:0000313" key="6">
    <source>
        <dbReference type="EMBL" id="KAJ8392872.1"/>
    </source>
</evidence>
<reference evidence="6" key="1">
    <citation type="journal article" date="2023" name="Science">
        <title>Genome structures resolve the early diversification of teleost fishes.</title>
        <authorList>
            <person name="Parey E."/>
            <person name="Louis A."/>
            <person name="Montfort J."/>
            <person name="Bouchez O."/>
            <person name="Roques C."/>
            <person name="Iampietro C."/>
            <person name="Lluch J."/>
            <person name="Castinel A."/>
            <person name="Donnadieu C."/>
            <person name="Desvignes T."/>
            <person name="Floi Bucao C."/>
            <person name="Jouanno E."/>
            <person name="Wen M."/>
            <person name="Mejri S."/>
            <person name="Dirks R."/>
            <person name="Jansen H."/>
            <person name="Henkel C."/>
            <person name="Chen W.J."/>
            <person name="Zahm M."/>
            <person name="Cabau C."/>
            <person name="Klopp C."/>
            <person name="Thompson A.W."/>
            <person name="Robinson-Rechavi M."/>
            <person name="Braasch I."/>
            <person name="Lecointre G."/>
            <person name="Bobe J."/>
            <person name="Postlethwait J.H."/>
            <person name="Berthelot C."/>
            <person name="Roest Crollius H."/>
            <person name="Guiguen Y."/>
        </authorList>
    </citation>
    <scope>NUCLEOTIDE SEQUENCE</scope>
    <source>
        <strain evidence="6">NC1722</strain>
    </source>
</reference>
<feature type="domain" description="C-type lectin" evidence="5">
    <location>
        <begin position="108"/>
        <end position="217"/>
    </location>
</feature>
<dbReference type="SUPFAM" id="SSF56436">
    <property type="entry name" value="C-type lectin-like"/>
    <property type="match status" value="1"/>
</dbReference>
<evidence type="ECO:0000256" key="1">
    <source>
        <dbReference type="ARBA" id="ARBA00022734"/>
    </source>
</evidence>
<dbReference type="InterPro" id="IPR018378">
    <property type="entry name" value="C-type_lectin_CS"/>
</dbReference>
<keyword evidence="7" id="KW-1185">Reference proteome</keyword>
<keyword evidence="4" id="KW-0812">Transmembrane</keyword>
<dbReference type="InterPro" id="IPR052309">
    <property type="entry name" value="C-type_Lectin_Domain_Fam1"/>
</dbReference>
<comment type="caution">
    <text evidence="6">The sequence shown here is derived from an EMBL/GenBank/DDBJ whole genome shotgun (WGS) entry which is preliminary data.</text>
</comment>